<feature type="transmembrane region" description="Helical" evidence="6">
    <location>
        <begin position="117"/>
        <end position="139"/>
    </location>
</feature>
<accession>A0ABR8S9I1</accession>
<protein>
    <submittedName>
        <fullName evidence="7">TerC family protein</fullName>
    </submittedName>
</protein>
<evidence type="ECO:0000313" key="7">
    <source>
        <dbReference type="EMBL" id="MBD7960118.1"/>
    </source>
</evidence>
<comment type="subcellular location">
    <subcellularLocation>
        <location evidence="1">Membrane</location>
        <topology evidence="1">Multi-pass membrane protein</topology>
    </subcellularLocation>
</comment>
<evidence type="ECO:0000313" key="8">
    <source>
        <dbReference type="Proteomes" id="UP000634919"/>
    </source>
</evidence>
<feature type="transmembrane region" description="Helical" evidence="6">
    <location>
        <begin position="270"/>
        <end position="289"/>
    </location>
</feature>
<feature type="transmembrane region" description="Helical" evidence="6">
    <location>
        <begin position="86"/>
        <end position="108"/>
    </location>
</feature>
<dbReference type="NCBIfam" id="TIGR03718">
    <property type="entry name" value="R_switched_Alx"/>
    <property type="match status" value="1"/>
</dbReference>
<evidence type="ECO:0000256" key="5">
    <source>
        <dbReference type="ARBA" id="ARBA00023136"/>
    </source>
</evidence>
<feature type="transmembrane region" description="Helical" evidence="6">
    <location>
        <begin position="295"/>
        <end position="312"/>
    </location>
</feature>
<dbReference type="PANTHER" id="PTHR30238">
    <property type="entry name" value="MEMBRANE BOUND PREDICTED REDOX MODULATOR"/>
    <property type="match status" value="1"/>
</dbReference>
<name>A0ABR8S9I1_9BURK</name>
<feature type="transmembrane region" description="Helical" evidence="6">
    <location>
        <begin position="12"/>
        <end position="32"/>
    </location>
</feature>
<keyword evidence="5 6" id="KW-0472">Membrane</keyword>
<reference evidence="7 8" key="1">
    <citation type="submission" date="2020-08" db="EMBL/GenBank/DDBJ databases">
        <title>A Genomic Blueprint of the Chicken Gut Microbiome.</title>
        <authorList>
            <person name="Gilroy R."/>
            <person name="Ravi A."/>
            <person name="Getino M."/>
            <person name="Pursley I."/>
            <person name="Horton D.L."/>
            <person name="Alikhan N.-F."/>
            <person name="Baker D."/>
            <person name="Gharbi K."/>
            <person name="Hall N."/>
            <person name="Watson M."/>
            <person name="Adriaenssens E.M."/>
            <person name="Foster-Nyarko E."/>
            <person name="Jarju S."/>
            <person name="Secka A."/>
            <person name="Antonio M."/>
            <person name="Oren A."/>
            <person name="Chaudhuri R."/>
            <person name="La Ragione R.M."/>
            <person name="Hildebrand F."/>
            <person name="Pallen M.J."/>
        </authorList>
    </citation>
    <scope>NUCLEOTIDE SEQUENCE [LARGE SCALE GENOMIC DNA]</scope>
    <source>
        <strain evidence="7 8">Sa2CVA6</strain>
    </source>
</reference>
<evidence type="ECO:0000256" key="6">
    <source>
        <dbReference type="SAM" id="Phobius"/>
    </source>
</evidence>
<feature type="transmembrane region" description="Helical" evidence="6">
    <location>
        <begin position="208"/>
        <end position="232"/>
    </location>
</feature>
<proteinExistence type="inferred from homology"/>
<feature type="transmembrane region" description="Helical" evidence="6">
    <location>
        <begin position="44"/>
        <end position="66"/>
    </location>
</feature>
<feature type="transmembrane region" description="Helical" evidence="6">
    <location>
        <begin position="145"/>
        <end position="163"/>
    </location>
</feature>
<dbReference type="Pfam" id="PF03741">
    <property type="entry name" value="TerC"/>
    <property type="match status" value="1"/>
</dbReference>
<dbReference type="Proteomes" id="UP000634919">
    <property type="component" value="Unassembled WGS sequence"/>
</dbReference>
<gene>
    <name evidence="7" type="ORF">H9646_06460</name>
</gene>
<keyword evidence="8" id="KW-1185">Reference proteome</keyword>
<dbReference type="PANTHER" id="PTHR30238:SF0">
    <property type="entry name" value="THYLAKOID MEMBRANE PROTEIN TERC, CHLOROPLASTIC"/>
    <property type="match status" value="1"/>
</dbReference>
<keyword evidence="3 6" id="KW-0812">Transmembrane</keyword>
<dbReference type="InterPro" id="IPR022369">
    <property type="entry name" value="Integral_membrane_TerC_rswitch"/>
</dbReference>
<dbReference type="EMBL" id="JACSQK010000003">
    <property type="protein sequence ID" value="MBD7960118.1"/>
    <property type="molecule type" value="Genomic_DNA"/>
</dbReference>
<keyword evidence="4 6" id="KW-1133">Transmembrane helix</keyword>
<evidence type="ECO:0000256" key="3">
    <source>
        <dbReference type="ARBA" id="ARBA00022692"/>
    </source>
</evidence>
<comment type="similarity">
    <text evidence="2">Belongs to the TerC family.</text>
</comment>
<dbReference type="InterPro" id="IPR005496">
    <property type="entry name" value="Integral_membrane_TerC"/>
</dbReference>
<organism evidence="7 8">
    <name type="scientific">Comamonas avium</name>
    <dbReference type="NCBI Taxonomy" id="2762231"/>
    <lineage>
        <taxon>Bacteria</taxon>
        <taxon>Pseudomonadati</taxon>
        <taxon>Pseudomonadota</taxon>
        <taxon>Betaproteobacteria</taxon>
        <taxon>Burkholderiales</taxon>
        <taxon>Comamonadaceae</taxon>
        <taxon>Comamonas</taxon>
    </lineage>
</organism>
<comment type="caution">
    <text evidence="7">The sequence shown here is derived from an EMBL/GenBank/DDBJ whole genome shotgun (WGS) entry which is preliminary data.</text>
</comment>
<evidence type="ECO:0000256" key="2">
    <source>
        <dbReference type="ARBA" id="ARBA00007511"/>
    </source>
</evidence>
<dbReference type="RefSeq" id="WP_191722525.1">
    <property type="nucleotide sequence ID" value="NZ_JACSQK010000003.1"/>
</dbReference>
<feature type="transmembrane region" description="Helical" evidence="6">
    <location>
        <begin position="238"/>
        <end position="258"/>
    </location>
</feature>
<evidence type="ECO:0000256" key="1">
    <source>
        <dbReference type="ARBA" id="ARBA00004141"/>
    </source>
</evidence>
<evidence type="ECO:0000256" key="4">
    <source>
        <dbReference type="ARBA" id="ARBA00022989"/>
    </source>
</evidence>
<sequence length="349" mass="39063">MNNLETLANGPMWLGFITFVLVMLALDLFVLGGNKAHRVSVREAACWTVTWMTLATTFGVLLWWYLDMTAGREMANRKALEFFTGYLIEQALSIDNMFVFVMIFTYFAVPPELQRRVLLYGVLGAIVMRAVMILGGIWLVSEFAWVLYVFGLLLVVTGAKMLFMADKKPDLVKNPLLRWLRGHMRIAPEFYGQSFFVRINGLRHATPMFLVLLMIEASDLVFAIDSIPAIFAVTTDPFIVFTSNIFAILGLRALYFLLADMAERFHLLKYGLALVLIYIGGKMLAMPWFHMPVHWSLLIVGSIVLISVLLSLKRSAHKPSCSLMSGTKQLPLPAAGQAIEAARPAAGTD</sequence>